<reference evidence="2 3" key="1">
    <citation type="journal article" date="2020" name="J. Phycol.">
        <title>Comparative genome analysis reveals Cyanidiococcus gen. nov., a new extremophilic red algal genus sister to Cyanidioschyzon (Cyanidioschyzonaceae, Rhodophyta).</title>
        <authorList>
            <person name="Liu S.-L."/>
            <person name="Chiang Y.-R."/>
            <person name="Yoon H.S."/>
            <person name="Fu H.-Y."/>
        </authorList>
    </citation>
    <scope>NUCLEOTIDE SEQUENCE [LARGE SCALE GENOMIC DNA]</scope>
    <source>
        <strain evidence="2 3">THAL066</strain>
    </source>
</reference>
<accession>A0A7J7IP58</accession>
<keyword evidence="1" id="KW-1133">Transmembrane helix</keyword>
<keyword evidence="1" id="KW-0472">Membrane</keyword>
<evidence type="ECO:0000313" key="2">
    <source>
        <dbReference type="EMBL" id="KAF6004317.1"/>
    </source>
</evidence>
<dbReference type="OrthoDB" id="6092457at2759"/>
<comment type="caution">
    <text evidence="2">The sequence shown here is derived from an EMBL/GenBank/DDBJ whole genome shotgun (WGS) entry which is preliminary data.</text>
</comment>
<keyword evidence="1" id="KW-0812">Transmembrane</keyword>
<feature type="transmembrane region" description="Helical" evidence="1">
    <location>
        <begin position="60"/>
        <end position="78"/>
    </location>
</feature>
<sequence length="388" mass="43806">MRLPQRQCASSGSARQNANLQLTNSGDVHWSRVTRSLGSSRRIARWKGSRWFRSLRGLEVLLLTLNLFLLVWNVRLFASWRARTYKGLHLGSVYAGLEPQKRIHESLPDAAITVVTSLRTWRLPQSHARAEDGLYAAVSSWLRFASSAIVIVDEVSACSEVNSSFPASVRCITHSCQSAVGLPVVPCLIAAGISHTSTDLMVFTNHDILLHGPVSDFVRAVARRVGSFAIFGRRYDLETLQHRRHAMELHAAWGMDYFIIRKQDFPLHAMPPFVIGNWRWDNWLAHYFIRNTSIVDIDATAVLAALHWGAPDPVPAEQRAGAVHNEELVPRDRVDDFRDHGRSDYTNWIAYGYPNEFVLCHRRPNPETLAQSCAVLPRGRLSSQRTTK</sequence>
<name>A0A7J7IP58_9RHOD</name>
<gene>
    <name evidence="2" type="ORF">F1559_004887</name>
</gene>
<dbReference type="AlphaFoldDB" id="A0A7J7IP58"/>
<evidence type="ECO:0000313" key="3">
    <source>
        <dbReference type="Proteomes" id="UP000530660"/>
    </source>
</evidence>
<keyword evidence="3" id="KW-1185">Reference proteome</keyword>
<dbReference type="EMBL" id="VWRR01000004">
    <property type="protein sequence ID" value="KAF6004317.1"/>
    <property type="molecule type" value="Genomic_DNA"/>
</dbReference>
<proteinExistence type="predicted"/>
<evidence type="ECO:0000256" key="1">
    <source>
        <dbReference type="SAM" id="Phobius"/>
    </source>
</evidence>
<dbReference type="Proteomes" id="UP000530660">
    <property type="component" value="Unassembled WGS sequence"/>
</dbReference>
<protein>
    <submittedName>
        <fullName evidence="2">Uncharacterized protein</fullName>
    </submittedName>
</protein>
<organism evidence="2 3">
    <name type="scientific">Cyanidiococcus yangmingshanensis</name>
    <dbReference type="NCBI Taxonomy" id="2690220"/>
    <lineage>
        <taxon>Eukaryota</taxon>
        <taxon>Rhodophyta</taxon>
        <taxon>Bangiophyceae</taxon>
        <taxon>Cyanidiales</taxon>
        <taxon>Cyanidiaceae</taxon>
        <taxon>Cyanidiococcus</taxon>
    </lineage>
</organism>